<reference evidence="2" key="1">
    <citation type="submission" date="2023-12" db="EMBL/GenBank/DDBJ databases">
        <title>Genome assembly of Anisodus tanguticus.</title>
        <authorList>
            <person name="Wang Y.-J."/>
        </authorList>
    </citation>
    <scope>NUCLEOTIDE SEQUENCE</scope>
    <source>
        <strain evidence="2">KB-2021</strain>
        <tissue evidence="2">Leaf</tissue>
    </source>
</reference>
<dbReference type="SUPFAM" id="SSF81383">
    <property type="entry name" value="F-box domain"/>
    <property type="match status" value="1"/>
</dbReference>
<dbReference type="Proteomes" id="UP001291623">
    <property type="component" value="Unassembled WGS sequence"/>
</dbReference>
<dbReference type="PANTHER" id="PTHR32278">
    <property type="entry name" value="F-BOX DOMAIN-CONTAINING PROTEIN"/>
    <property type="match status" value="1"/>
</dbReference>
<dbReference type="Gene3D" id="1.20.1280.50">
    <property type="match status" value="1"/>
</dbReference>
<dbReference type="InterPro" id="IPR025886">
    <property type="entry name" value="PP2-like"/>
</dbReference>
<gene>
    <name evidence="2" type="ORF">RND71_041156</name>
</gene>
<keyword evidence="3" id="KW-1185">Reference proteome</keyword>
<dbReference type="SMART" id="SM00256">
    <property type="entry name" value="FBOX"/>
    <property type="match status" value="1"/>
</dbReference>
<protein>
    <recommendedName>
        <fullName evidence="1">F-box domain-containing protein</fullName>
    </recommendedName>
</protein>
<dbReference type="AlphaFoldDB" id="A0AAE1QUX0"/>
<dbReference type="PROSITE" id="PS50181">
    <property type="entry name" value="FBOX"/>
    <property type="match status" value="1"/>
</dbReference>
<evidence type="ECO:0000313" key="3">
    <source>
        <dbReference type="Proteomes" id="UP001291623"/>
    </source>
</evidence>
<evidence type="ECO:0000259" key="1">
    <source>
        <dbReference type="PROSITE" id="PS50181"/>
    </source>
</evidence>
<proteinExistence type="predicted"/>
<feature type="domain" description="F-box" evidence="1">
    <location>
        <begin position="35"/>
        <end position="81"/>
    </location>
</feature>
<dbReference type="PANTHER" id="PTHR32278:SF15">
    <property type="entry name" value="F-BOX PROTEIN PP2-B13-RELATED"/>
    <property type="match status" value="1"/>
</dbReference>
<dbReference type="EMBL" id="JAVYJV010000023">
    <property type="protein sequence ID" value="KAK4339694.1"/>
    <property type="molecule type" value="Genomic_DNA"/>
</dbReference>
<evidence type="ECO:0000313" key="2">
    <source>
        <dbReference type="EMBL" id="KAK4339694.1"/>
    </source>
</evidence>
<dbReference type="CDD" id="cd22162">
    <property type="entry name" value="F-box_AtSKIP3-like"/>
    <property type="match status" value="1"/>
</dbReference>
<dbReference type="Pfam" id="PF14299">
    <property type="entry name" value="PP2"/>
    <property type="match status" value="1"/>
</dbReference>
<name>A0AAE1QUX0_9SOLA</name>
<comment type="caution">
    <text evidence="2">The sequence shown here is derived from an EMBL/GenBank/DDBJ whole genome shotgun (WGS) entry which is preliminary data.</text>
</comment>
<organism evidence="2 3">
    <name type="scientific">Anisodus tanguticus</name>
    <dbReference type="NCBI Taxonomy" id="243964"/>
    <lineage>
        <taxon>Eukaryota</taxon>
        <taxon>Viridiplantae</taxon>
        <taxon>Streptophyta</taxon>
        <taxon>Embryophyta</taxon>
        <taxon>Tracheophyta</taxon>
        <taxon>Spermatophyta</taxon>
        <taxon>Magnoliopsida</taxon>
        <taxon>eudicotyledons</taxon>
        <taxon>Gunneridae</taxon>
        <taxon>Pentapetalae</taxon>
        <taxon>asterids</taxon>
        <taxon>lamiids</taxon>
        <taxon>Solanales</taxon>
        <taxon>Solanaceae</taxon>
        <taxon>Solanoideae</taxon>
        <taxon>Hyoscyameae</taxon>
        <taxon>Anisodus</taxon>
    </lineage>
</organism>
<dbReference type="Pfam" id="PF12937">
    <property type="entry name" value="F-box-like"/>
    <property type="match status" value="1"/>
</dbReference>
<dbReference type="InterPro" id="IPR001810">
    <property type="entry name" value="F-box_dom"/>
</dbReference>
<accession>A0AAE1QUX0</accession>
<dbReference type="InterPro" id="IPR036047">
    <property type="entry name" value="F-box-like_dom_sf"/>
</dbReference>
<sequence length="299" mass="34098">MQIQDFPNKVIKEILNPRIISLIFQLYRFKKMSGAELFNRLPEDCISSILSLTSPKDTVNFSLVSSFLRAVASSDFVWQTFLPSDYNQIIDKSVTPLNYSSKKELFVRLCNSIILDGGNKSFALEKSSGKKSYIISAHELSILYGEEPDHWTWKSVPESRFLKVAELKIICKLEVKAKLRTSMLSANTKYGIYFIMKISDHAFGLNSVPVEISVEIGNRKEVHTASLDHQNGETELLEEKQRDQRMPYKRQDGWMEIELGELFNDGDEDEEVTVSLMEVKGCHVKGGLVIEGIEIRPKH</sequence>